<keyword evidence="2" id="KW-0479">Metal-binding</keyword>
<gene>
    <name evidence="3" type="ORF">WG929_06900</name>
</gene>
<proteinExistence type="inferred from homology"/>
<dbReference type="InterPro" id="IPR036069">
    <property type="entry name" value="DUF34/NIF3_sf"/>
</dbReference>
<sequence length="256" mass="28109">MLDGAIERQQLLTYLDQLLQNRQIRDYCPNGLQVEGRDRIQHIVTGVTANQALIDEAIALGADTLLVHHGYFWKGENACVTGIKRERLKALLAHDINLIAYHLPLDVHPELGNNAQLADILELTVTDAIDPLDHTTPGLIGRLSKPMAAAEFAQWIGECLDRTPLHIGEDEDIIETVAWCTGGAQGYLQLAVDAGVDAYITGEINEPAVHLARETGTHFYSAGHHATERYGVLALGQHLETEFGIKVTFVDIDNPV</sequence>
<evidence type="ECO:0000256" key="1">
    <source>
        <dbReference type="ARBA" id="ARBA00006964"/>
    </source>
</evidence>
<dbReference type="NCBIfam" id="TIGR00486">
    <property type="entry name" value="YbgI_SA1388"/>
    <property type="match status" value="1"/>
</dbReference>
<dbReference type="PANTHER" id="PTHR13799">
    <property type="entry name" value="NGG1 INTERACTING FACTOR 3"/>
    <property type="match status" value="1"/>
</dbReference>
<organism evidence="3 4">
    <name type="scientific">Oceanobacter antarcticus</name>
    <dbReference type="NCBI Taxonomy" id="3133425"/>
    <lineage>
        <taxon>Bacteria</taxon>
        <taxon>Pseudomonadati</taxon>
        <taxon>Pseudomonadota</taxon>
        <taxon>Gammaproteobacteria</taxon>
        <taxon>Oceanospirillales</taxon>
        <taxon>Oceanospirillaceae</taxon>
        <taxon>Oceanobacter</taxon>
    </lineage>
</organism>
<keyword evidence="4" id="KW-1185">Reference proteome</keyword>
<dbReference type="SUPFAM" id="SSF102705">
    <property type="entry name" value="NIF3 (NGG1p interacting factor 3)-like"/>
    <property type="match status" value="1"/>
</dbReference>
<comment type="caution">
    <text evidence="3">The sequence shown here is derived from an EMBL/GenBank/DDBJ whole genome shotgun (WGS) entry which is preliminary data.</text>
</comment>
<dbReference type="PANTHER" id="PTHR13799:SF14">
    <property type="entry name" value="GTP CYCLOHYDROLASE 1 TYPE 2 HOMOLOG"/>
    <property type="match status" value="1"/>
</dbReference>
<evidence type="ECO:0000313" key="3">
    <source>
        <dbReference type="EMBL" id="MFK4752132.1"/>
    </source>
</evidence>
<evidence type="ECO:0000256" key="2">
    <source>
        <dbReference type="ARBA" id="ARBA00022723"/>
    </source>
</evidence>
<dbReference type="RefSeq" id="WP_416205461.1">
    <property type="nucleotide sequence ID" value="NZ_JBBKTX010000007.1"/>
</dbReference>
<comment type="similarity">
    <text evidence="1">Belongs to the GTP cyclohydrolase I type 2/NIF3 family.</text>
</comment>
<dbReference type="Pfam" id="PF01784">
    <property type="entry name" value="DUF34_NIF3"/>
    <property type="match status" value="1"/>
</dbReference>
<accession>A0ABW8NGT3</accession>
<reference evidence="3 4" key="1">
    <citation type="submission" date="2024-03" db="EMBL/GenBank/DDBJ databases">
        <title>High-quality draft genome sequence of Oceanobacter sp. wDCs-4.</title>
        <authorList>
            <person name="Dong C."/>
        </authorList>
    </citation>
    <scope>NUCLEOTIDE SEQUENCE [LARGE SCALE GENOMIC DNA]</scope>
    <source>
        <strain evidence="4">wDCs-4</strain>
    </source>
</reference>
<dbReference type="Gene3D" id="3.40.1390.30">
    <property type="entry name" value="NIF3 (NGG1p interacting factor 3)-like"/>
    <property type="match status" value="2"/>
</dbReference>
<dbReference type="Proteomes" id="UP001620597">
    <property type="component" value="Unassembled WGS sequence"/>
</dbReference>
<dbReference type="EMBL" id="JBBKTX010000007">
    <property type="protein sequence ID" value="MFK4752132.1"/>
    <property type="molecule type" value="Genomic_DNA"/>
</dbReference>
<protein>
    <submittedName>
        <fullName evidence="3">Nif3-like dinuclear metal center hexameric protein</fullName>
    </submittedName>
</protein>
<name>A0ABW8NGT3_9GAMM</name>
<evidence type="ECO:0000313" key="4">
    <source>
        <dbReference type="Proteomes" id="UP001620597"/>
    </source>
</evidence>
<dbReference type="InterPro" id="IPR002678">
    <property type="entry name" value="DUF34/NIF3"/>
</dbReference>